<dbReference type="Proteomes" id="UP000481153">
    <property type="component" value="Unassembled WGS sequence"/>
</dbReference>
<comment type="caution">
    <text evidence="1">The sequence shown here is derived from an EMBL/GenBank/DDBJ whole genome shotgun (WGS) entry which is preliminary data.</text>
</comment>
<name>A0A6G0WS63_9STRA</name>
<accession>A0A6G0WS63</accession>
<dbReference type="VEuPathDB" id="FungiDB:AeMF1_009438"/>
<evidence type="ECO:0000313" key="1">
    <source>
        <dbReference type="EMBL" id="KAF0730272.1"/>
    </source>
</evidence>
<protein>
    <submittedName>
        <fullName evidence="1">Uncharacterized protein</fullName>
    </submittedName>
</protein>
<dbReference type="AlphaFoldDB" id="A0A6G0WS63"/>
<evidence type="ECO:0000313" key="2">
    <source>
        <dbReference type="Proteomes" id="UP000481153"/>
    </source>
</evidence>
<proteinExistence type="predicted"/>
<gene>
    <name evidence="1" type="ORF">Ae201684_012273</name>
</gene>
<organism evidence="1 2">
    <name type="scientific">Aphanomyces euteiches</name>
    <dbReference type="NCBI Taxonomy" id="100861"/>
    <lineage>
        <taxon>Eukaryota</taxon>
        <taxon>Sar</taxon>
        <taxon>Stramenopiles</taxon>
        <taxon>Oomycota</taxon>
        <taxon>Saprolegniomycetes</taxon>
        <taxon>Saprolegniales</taxon>
        <taxon>Verrucalvaceae</taxon>
        <taxon>Aphanomyces</taxon>
    </lineage>
</organism>
<keyword evidence="2" id="KW-1185">Reference proteome</keyword>
<reference evidence="1 2" key="1">
    <citation type="submission" date="2019-07" db="EMBL/GenBank/DDBJ databases">
        <title>Genomics analysis of Aphanomyces spp. identifies a new class of oomycete effector associated with host adaptation.</title>
        <authorList>
            <person name="Gaulin E."/>
        </authorList>
    </citation>
    <scope>NUCLEOTIDE SEQUENCE [LARGE SCALE GENOMIC DNA]</scope>
    <source>
        <strain evidence="1 2">ATCC 201684</strain>
    </source>
</reference>
<sequence length="262" mass="30979">MKHFVSLNLQNVPEQPLQRWHTATLLGHPQARKLCKEWLTQQLYHNINNCFEVFSCTRMNEEFYGIDVDVFDEGLKCTEMMQQIWPGTMPSCKHFFQHHTASLIFLDPTRISTETTENTRLYRKITDEGVFFNILQGNFVEADRFVVVLRQIENDEEFNSEPYRQRHNMTWLDIRPLSETHVVFSAVSQSSQFFREGQGFVILGEQARTWNIDLTGVPNEKKLDYFRSQHIHQEYKGYSEWRQRIQQVITKTCSTKVAPMSC</sequence>
<dbReference type="EMBL" id="VJMJ01000155">
    <property type="protein sequence ID" value="KAF0730272.1"/>
    <property type="molecule type" value="Genomic_DNA"/>
</dbReference>